<name>A0AAV5D2R7_ELECO</name>
<feature type="region of interest" description="Disordered" evidence="1">
    <location>
        <begin position="55"/>
        <end position="77"/>
    </location>
</feature>
<keyword evidence="3" id="KW-1185">Reference proteome</keyword>
<evidence type="ECO:0000256" key="1">
    <source>
        <dbReference type="SAM" id="MobiDB-lite"/>
    </source>
</evidence>
<proteinExistence type="predicted"/>
<feature type="compositionally biased region" description="Low complexity" evidence="1">
    <location>
        <begin position="55"/>
        <end position="64"/>
    </location>
</feature>
<reference evidence="2" key="1">
    <citation type="journal article" date="2018" name="DNA Res.">
        <title>Multiple hybrid de novo genome assembly of finger millet, an orphan allotetraploid crop.</title>
        <authorList>
            <person name="Hatakeyama M."/>
            <person name="Aluri S."/>
            <person name="Balachadran M.T."/>
            <person name="Sivarajan S.R."/>
            <person name="Patrignani A."/>
            <person name="Gruter S."/>
            <person name="Poveda L."/>
            <person name="Shimizu-Inatsugi R."/>
            <person name="Baeten J."/>
            <person name="Francoijs K.J."/>
            <person name="Nataraja K.N."/>
            <person name="Reddy Y.A.N."/>
            <person name="Phadnis S."/>
            <person name="Ravikumar R.L."/>
            <person name="Schlapbach R."/>
            <person name="Sreeman S.M."/>
            <person name="Shimizu K.K."/>
        </authorList>
    </citation>
    <scope>NUCLEOTIDE SEQUENCE</scope>
</reference>
<organism evidence="2 3">
    <name type="scientific">Eleusine coracana subsp. coracana</name>
    <dbReference type="NCBI Taxonomy" id="191504"/>
    <lineage>
        <taxon>Eukaryota</taxon>
        <taxon>Viridiplantae</taxon>
        <taxon>Streptophyta</taxon>
        <taxon>Embryophyta</taxon>
        <taxon>Tracheophyta</taxon>
        <taxon>Spermatophyta</taxon>
        <taxon>Magnoliopsida</taxon>
        <taxon>Liliopsida</taxon>
        <taxon>Poales</taxon>
        <taxon>Poaceae</taxon>
        <taxon>PACMAD clade</taxon>
        <taxon>Chloridoideae</taxon>
        <taxon>Cynodonteae</taxon>
        <taxon>Eleusininae</taxon>
        <taxon>Eleusine</taxon>
    </lineage>
</organism>
<evidence type="ECO:0000313" key="2">
    <source>
        <dbReference type="EMBL" id="GJN04745.1"/>
    </source>
</evidence>
<gene>
    <name evidence="2" type="primary">ga22317</name>
    <name evidence="2" type="ORF">PR202_ga22317</name>
</gene>
<comment type="caution">
    <text evidence="2">The sequence shown here is derived from an EMBL/GenBank/DDBJ whole genome shotgun (WGS) entry which is preliminary data.</text>
</comment>
<dbReference type="SUPFAM" id="SSF53756">
    <property type="entry name" value="UDP-Glycosyltransferase/glycogen phosphorylase"/>
    <property type="match status" value="1"/>
</dbReference>
<feature type="compositionally biased region" description="Pro residues" evidence="1">
    <location>
        <begin position="65"/>
        <end position="77"/>
    </location>
</feature>
<sequence>MGRMSNNGGDSGAVVVPHLAMLATPGMGHLIPMAELAKRLTSRHGITATLFTFASTSSSTQRRFPLPPPSGPLRPAS</sequence>
<dbReference type="AlphaFoldDB" id="A0AAV5D2R7"/>
<protein>
    <submittedName>
        <fullName evidence="2">Uncharacterized protein</fullName>
    </submittedName>
</protein>
<evidence type="ECO:0000313" key="3">
    <source>
        <dbReference type="Proteomes" id="UP001054889"/>
    </source>
</evidence>
<accession>A0AAV5D2R7</accession>
<dbReference type="Gene3D" id="3.40.50.2000">
    <property type="entry name" value="Glycogen Phosphorylase B"/>
    <property type="match status" value="1"/>
</dbReference>
<reference evidence="2" key="2">
    <citation type="submission" date="2021-12" db="EMBL/GenBank/DDBJ databases">
        <title>Resequencing data analysis of finger millet.</title>
        <authorList>
            <person name="Hatakeyama M."/>
            <person name="Aluri S."/>
            <person name="Balachadran M.T."/>
            <person name="Sivarajan S.R."/>
            <person name="Poveda L."/>
            <person name="Shimizu-Inatsugi R."/>
            <person name="Schlapbach R."/>
            <person name="Sreeman S.M."/>
            <person name="Shimizu K.K."/>
        </authorList>
    </citation>
    <scope>NUCLEOTIDE SEQUENCE</scope>
</reference>
<dbReference type="EMBL" id="BQKI01000011">
    <property type="protein sequence ID" value="GJN04745.1"/>
    <property type="molecule type" value="Genomic_DNA"/>
</dbReference>
<dbReference type="Proteomes" id="UP001054889">
    <property type="component" value="Unassembled WGS sequence"/>
</dbReference>